<evidence type="ECO:0000313" key="2">
    <source>
        <dbReference type="EMBL" id="TCC46423.1"/>
    </source>
</evidence>
<evidence type="ECO:0000256" key="1">
    <source>
        <dbReference type="SAM" id="Phobius"/>
    </source>
</evidence>
<accession>A0A4R0JHE5</accession>
<feature type="transmembrane region" description="Helical" evidence="1">
    <location>
        <begin position="12"/>
        <end position="36"/>
    </location>
</feature>
<comment type="caution">
    <text evidence="2">The sequence shown here is derived from an EMBL/GenBank/DDBJ whole genome shotgun (WGS) entry which is preliminary data.</text>
</comment>
<dbReference type="RefSeq" id="WP_131516176.1">
    <property type="nucleotide sequence ID" value="NZ_SJKD01000006.1"/>
</dbReference>
<keyword evidence="1" id="KW-0472">Membrane</keyword>
<dbReference type="AlphaFoldDB" id="A0A4R0JHE5"/>
<name>A0A4R0JHE5_9ACTN</name>
<dbReference type="Pfam" id="PF19870">
    <property type="entry name" value="DUF6343"/>
    <property type="match status" value="1"/>
</dbReference>
<reference evidence="2 3" key="1">
    <citation type="submission" date="2019-02" db="EMBL/GenBank/DDBJ databases">
        <title>Kribbella capetownensis sp. nov. and Kribbella speibonae sp. nov., isolated from soil.</title>
        <authorList>
            <person name="Curtis S.M."/>
            <person name="Norton I."/>
            <person name="Everest G.J."/>
            <person name="Meyers P.R."/>
        </authorList>
    </citation>
    <scope>NUCLEOTIDE SEQUENCE [LARGE SCALE GENOMIC DNA]</scope>
    <source>
        <strain evidence="2 3">YM53</strain>
    </source>
</reference>
<organism evidence="2 3">
    <name type="scientific">Kribbella capetownensis</name>
    <dbReference type="NCBI Taxonomy" id="1572659"/>
    <lineage>
        <taxon>Bacteria</taxon>
        <taxon>Bacillati</taxon>
        <taxon>Actinomycetota</taxon>
        <taxon>Actinomycetes</taxon>
        <taxon>Propionibacteriales</taxon>
        <taxon>Kribbellaceae</taxon>
        <taxon>Kribbella</taxon>
    </lineage>
</organism>
<evidence type="ECO:0000313" key="3">
    <source>
        <dbReference type="Proteomes" id="UP000293342"/>
    </source>
</evidence>
<dbReference type="InterPro" id="IPR045924">
    <property type="entry name" value="DUF6343"/>
</dbReference>
<dbReference type="OrthoDB" id="3576268at2"/>
<dbReference type="Proteomes" id="UP000293342">
    <property type="component" value="Unassembled WGS sequence"/>
</dbReference>
<sequence>MAFEPPPPRSALTLRLVLSCFGVALFVTSAILFAAYDVPAGWVITCVVLAVVALVDLVIVAWRKRRENG</sequence>
<feature type="transmembrane region" description="Helical" evidence="1">
    <location>
        <begin position="42"/>
        <end position="62"/>
    </location>
</feature>
<keyword evidence="3" id="KW-1185">Reference proteome</keyword>
<proteinExistence type="predicted"/>
<protein>
    <submittedName>
        <fullName evidence="2">Uncharacterized protein</fullName>
    </submittedName>
</protein>
<dbReference type="EMBL" id="SJKD01000006">
    <property type="protein sequence ID" value="TCC46423.1"/>
    <property type="molecule type" value="Genomic_DNA"/>
</dbReference>
<keyword evidence="1" id="KW-1133">Transmembrane helix</keyword>
<keyword evidence="1" id="KW-0812">Transmembrane</keyword>
<gene>
    <name evidence="2" type="ORF">E0H75_25415</name>
</gene>